<dbReference type="InterPro" id="IPR005766">
    <property type="entry name" value="P5_carboxy_syn"/>
</dbReference>
<evidence type="ECO:0000256" key="17">
    <source>
        <dbReference type="PIRNR" id="PIRNR036429"/>
    </source>
</evidence>
<dbReference type="Gene3D" id="3.40.1160.10">
    <property type="entry name" value="Acetylglutamate kinase-like"/>
    <property type="match status" value="1"/>
</dbReference>
<dbReference type="InterPro" id="IPR020593">
    <property type="entry name" value="G-glutamylP_reductase_CS"/>
</dbReference>
<evidence type="ECO:0000256" key="12">
    <source>
        <dbReference type="ARBA" id="ARBA00022857"/>
    </source>
</evidence>
<dbReference type="GO" id="GO:0055129">
    <property type="term" value="P:L-proline biosynthetic process"/>
    <property type="evidence" value="ECO:0007669"/>
    <property type="project" value="UniProtKB-UniPathway"/>
</dbReference>
<comment type="catalytic activity">
    <reaction evidence="16 17">
        <text>L-glutamate + ATP = L-glutamyl 5-phosphate + ADP</text>
        <dbReference type="Rhea" id="RHEA:14877"/>
        <dbReference type="ChEBI" id="CHEBI:29985"/>
        <dbReference type="ChEBI" id="CHEBI:30616"/>
        <dbReference type="ChEBI" id="CHEBI:58274"/>
        <dbReference type="ChEBI" id="CHEBI:456216"/>
        <dbReference type="EC" id="2.7.2.11"/>
    </reaction>
</comment>
<evidence type="ECO:0000256" key="9">
    <source>
        <dbReference type="ARBA" id="ARBA00022741"/>
    </source>
</evidence>
<evidence type="ECO:0000256" key="11">
    <source>
        <dbReference type="ARBA" id="ARBA00022840"/>
    </source>
</evidence>
<sequence length="770" mass="81179">MAEELRLRLRDAQRVVIKAGTSVVSTPEGYPSLVRLAHIVEQICLLIKEGRDVLLVTSGAVGIGQQLLAKQQRMSLSVRDVVSGHPPIKKPNGYDSACAAAGQLGLMSLYETLFSTRQIATSQILVTGYDFTCSDRREHVQYCVNSLLQLGIVPIINENDAVSGNEGYTESTVFSDNDSLASLVAQETQADLLILLTDVCGVYDKPPSDEDAKQLGLYLRDCSPGIGEKSAQGRGGMQAKIDAATAAAKGGVEHVVIASGHEAEVIGKIARGENTGTLFCRAALFPPEEDMSASTGSLVGLNGNGDGPGTVCSSGPPDELLEDILALEAEGGIRGQALATKEAQRALASLTGNERSQILLAVADALLANTAEILAANDKDLEAARESDLAEPLLNRLGLTKEKLMTLADGIRALANMEEPVGRLVSRMEVAAGLELTQTTVPIGVLLIVFESRPDSLPQIAALALRSGNGLLLKGGKEALHSNQVLHRVITDAMTTASEGRVPAEAIGLVTTRSEVSALLELDDVIDLVIPRGSSALVRSIKSSTRIPVLGHAEGVCHIYVDKGADLRKAARIVVDAKTDYPAACNAVETLLLHRSFVADGAIGASKLLRALMSAGVTVLGGPEAVKEGLVSPGHAAKDLRQEYGDLTITVEVVPDMEEAIAHIHKFGSSHTDAIITEDPVCAEEFLRSVDSACVFHNASSRFADGYRFGLGAEVGISTGRIHARGPVGVEGLLTTKWLLRSSGSHTVADFAEGGDKVYTHQKLPLLDGH</sequence>
<dbReference type="CDD" id="cd07079">
    <property type="entry name" value="ALDH_F18-19_ProA-GPR"/>
    <property type="match status" value="1"/>
</dbReference>
<dbReference type="HAMAP" id="MF_00412">
    <property type="entry name" value="ProA"/>
    <property type="match status" value="1"/>
</dbReference>
<evidence type="ECO:0000256" key="14">
    <source>
        <dbReference type="ARBA" id="ARBA00023268"/>
    </source>
</evidence>
<keyword evidence="21" id="KW-1185">Reference proteome</keyword>
<dbReference type="OrthoDB" id="1934954at2759"/>
<dbReference type="GO" id="GO:0004350">
    <property type="term" value="F:glutamate-5-semialdehyde dehydrogenase activity"/>
    <property type="evidence" value="ECO:0007669"/>
    <property type="project" value="UniProtKB-UniRule"/>
</dbReference>
<dbReference type="InterPro" id="IPR000965">
    <property type="entry name" value="GPR_dom"/>
</dbReference>
<evidence type="ECO:0000259" key="19">
    <source>
        <dbReference type="Pfam" id="PF00696"/>
    </source>
</evidence>
<comment type="pathway">
    <text evidence="2 17">Amino-acid biosynthesis; L-proline biosynthesis; L-glutamate 5-semialdehyde from L-glutamate: step 1/2.</text>
</comment>
<keyword evidence="11 17" id="KW-0067">ATP-binding</keyword>
<dbReference type="UniPathway" id="UPA00098">
    <property type="reaction ID" value="UER00359"/>
</dbReference>
<dbReference type="InterPro" id="IPR001048">
    <property type="entry name" value="Asp/Glu/Uridylate_kinase"/>
</dbReference>
<dbReference type="InterPro" id="IPR036393">
    <property type="entry name" value="AceGlu_kinase-like_sf"/>
</dbReference>
<keyword evidence="5" id="KW-0963">Cytoplasm</keyword>
<dbReference type="EC" id="1.2.1.41" evidence="17"/>
<dbReference type="Proteomes" id="UP000355283">
    <property type="component" value="Unassembled WGS sequence"/>
</dbReference>
<comment type="caution">
    <text evidence="20">The sequence shown here is derived from an EMBL/GenBank/DDBJ whole genome shotgun (WGS) entry which is preliminary data.</text>
</comment>
<keyword evidence="7 17" id="KW-0641">Proline biosynthesis</keyword>
<dbReference type="PRINTS" id="PR00474">
    <property type="entry name" value="GLU5KINASE"/>
</dbReference>
<feature type="domain" description="Aspartate/glutamate/uridylate kinase" evidence="19">
    <location>
        <begin position="14"/>
        <end position="259"/>
    </location>
</feature>
<evidence type="ECO:0000256" key="2">
    <source>
        <dbReference type="ARBA" id="ARBA00005185"/>
    </source>
</evidence>
<dbReference type="Pfam" id="PF00171">
    <property type="entry name" value="Aldedh"/>
    <property type="match status" value="1"/>
</dbReference>
<comment type="similarity">
    <text evidence="4 17">In the N-terminal section; belongs to the glutamate 5-kinase family.</text>
</comment>
<dbReference type="AlphaFoldDB" id="A0A4D9D0N4"/>
<dbReference type="InterPro" id="IPR001057">
    <property type="entry name" value="Glu/AcGlu_kinase"/>
</dbReference>
<accession>A0A4D9D0N4</accession>
<evidence type="ECO:0000256" key="13">
    <source>
        <dbReference type="ARBA" id="ARBA00023002"/>
    </source>
</evidence>
<dbReference type="PANTHER" id="PTHR11063">
    <property type="entry name" value="GLUTAMATE SEMIALDEHYDE DEHYDROGENASE"/>
    <property type="match status" value="1"/>
</dbReference>
<organism evidence="20 21">
    <name type="scientific">Nannochloropsis salina CCMP1776</name>
    <dbReference type="NCBI Taxonomy" id="1027361"/>
    <lineage>
        <taxon>Eukaryota</taxon>
        <taxon>Sar</taxon>
        <taxon>Stramenopiles</taxon>
        <taxon>Ochrophyta</taxon>
        <taxon>Eustigmatophyceae</taxon>
        <taxon>Eustigmatales</taxon>
        <taxon>Monodopsidaceae</taxon>
        <taxon>Microchloropsis</taxon>
        <taxon>Microchloropsis salina</taxon>
    </lineage>
</organism>
<evidence type="ECO:0000256" key="10">
    <source>
        <dbReference type="ARBA" id="ARBA00022777"/>
    </source>
</evidence>
<gene>
    <name evidence="20" type="ORF">NSK_005052</name>
</gene>
<keyword evidence="9 17" id="KW-0547">Nucleotide-binding</keyword>
<dbReference type="EMBL" id="SDOX01000021">
    <property type="protein sequence ID" value="TFJ83957.1"/>
    <property type="molecule type" value="Genomic_DNA"/>
</dbReference>
<dbReference type="SUPFAM" id="SSF53633">
    <property type="entry name" value="Carbamate kinase-like"/>
    <property type="match status" value="1"/>
</dbReference>
<feature type="domain" description="Aldehyde dehydrogenase" evidence="18">
    <location>
        <begin position="339"/>
        <end position="599"/>
    </location>
</feature>
<dbReference type="GO" id="GO:0005524">
    <property type="term" value="F:ATP binding"/>
    <property type="evidence" value="ECO:0007669"/>
    <property type="project" value="UniProtKB-UniRule"/>
</dbReference>
<evidence type="ECO:0000256" key="4">
    <source>
        <dbReference type="ARBA" id="ARBA00009302"/>
    </source>
</evidence>
<dbReference type="PROSITE" id="PS00902">
    <property type="entry name" value="GLUTAMATE_5_KINASE"/>
    <property type="match status" value="1"/>
</dbReference>
<evidence type="ECO:0000313" key="20">
    <source>
        <dbReference type="EMBL" id="TFJ83957.1"/>
    </source>
</evidence>
<keyword evidence="12 17" id="KW-0521">NADP</keyword>
<evidence type="ECO:0000256" key="1">
    <source>
        <dbReference type="ARBA" id="ARBA00004985"/>
    </source>
</evidence>
<comment type="similarity">
    <text evidence="3 17">In the C-terminal section; belongs to the gamma-glutamyl phosphate reductase family.</text>
</comment>
<reference evidence="20 21" key="1">
    <citation type="submission" date="2019-01" db="EMBL/GenBank/DDBJ databases">
        <title>Nuclear Genome Assembly of the Microalgal Biofuel strain Nannochloropsis salina CCMP1776.</title>
        <authorList>
            <person name="Hovde B."/>
        </authorList>
    </citation>
    <scope>NUCLEOTIDE SEQUENCE [LARGE SCALE GENOMIC DNA]</scope>
    <source>
        <strain evidence="20 21">CCMP1776</strain>
    </source>
</reference>
<dbReference type="InterPro" id="IPR016161">
    <property type="entry name" value="Ald_DH/histidinol_DH"/>
</dbReference>
<evidence type="ECO:0000256" key="5">
    <source>
        <dbReference type="ARBA" id="ARBA00022490"/>
    </source>
</evidence>
<name>A0A4D9D0N4_9STRA</name>
<dbReference type="GO" id="GO:0004349">
    <property type="term" value="F:glutamate 5-kinase activity"/>
    <property type="evidence" value="ECO:0007669"/>
    <property type="project" value="UniProtKB-UniRule"/>
</dbReference>
<evidence type="ECO:0000256" key="6">
    <source>
        <dbReference type="ARBA" id="ARBA00022605"/>
    </source>
</evidence>
<keyword evidence="8 17" id="KW-0808">Transferase</keyword>
<dbReference type="Pfam" id="PF00696">
    <property type="entry name" value="AA_kinase"/>
    <property type="match status" value="1"/>
</dbReference>
<evidence type="ECO:0000256" key="8">
    <source>
        <dbReference type="ARBA" id="ARBA00022679"/>
    </source>
</evidence>
<evidence type="ECO:0000256" key="15">
    <source>
        <dbReference type="ARBA" id="ARBA00049024"/>
    </source>
</evidence>
<evidence type="ECO:0000256" key="3">
    <source>
        <dbReference type="ARBA" id="ARBA00006300"/>
    </source>
</evidence>
<dbReference type="NCBIfam" id="TIGR00407">
    <property type="entry name" value="proA"/>
    <property type="match status" value="1"/>
</dbReference>
<dbReference type="NCBIfam" id="NF001221">
    <property type="entry name" value="PRK00197.1"/>
    <property type="match status" value="1"/>
</dbReference>
<dbReference type="Gene3D" id="3.40.605.10">
    <property type="entry name" value="Aldehyde Dehydrogenase, Chain A, domain 1"/>
    <property type="match status" value="1"/>
</dbReference>
<keyword evidence="13 17" id="KW-0560">Oxidoreductase</keyword>
<comment type="catalytic activity">
    <reaction evidence="15 17">
        <text>L-glutamate 5-semialdehyde + phosphate + NADP(+) = L-glutamyl 5-phosphate + NADPH + H(+)</text>
        <dbReference type="Rhea" id="RHEA:19541"/>
        <dbReference type="ChEBI" id="CHEBI:15378"/>
        <dbReference type="ChEBI" id="CHEBI:43474"/>
        <dbReference type="ChEBI" id="CHEBI:57783"/>
        <dbReference type="ChEBI" id="CHEBI:58066"/>
        <dbReference type="ChEBI" id="CHEBI:58274"/>
        <dbReference type="ChEBI" id="CHEBI:58349"/>
        <dbReference type="EC" id="1.2.1.41"/>
    </reaction>
</comment>
<evidence type="ECO:0000259" key="18">
    <source>
        <dbReference type="Pfam" id="PF00171"/>
    </source>
</evidence>
<dbReference type="FunFam" id="3.40.1160.10:FF:000006">
    <property type="entry name" value="Glutamate 5-kinase"/>
    <property type="match status" value="1"/>
</dbReference>
<dbReference type="InterPro" id="IPR015590">
    <property type="entry name" value="Aldehyde_DH_dom"/>
</dbReference>
<evidence type="ECO:0000256" key="7">
    <source>
        <dbReference type="ARBA" id="ARBA00022650"/>
    </source>
</evidence>
<dbReference type="PIRSF" id="PIRSF036429">
    <property type="entry name" value="P5C_syn"/>
    <property type="match status" value="1"/>
</dbReference>
<dbReference type="PANTHER" id="PTHR11063:SF8">
    <property type="entry name" value="DELTA-1-PYRROLINE-5-CARBOXYLATE SYNTHASE"/>
    <property type="match status" value="1"/>
</dbReference>
<keyword evidence="14" id="KW-0511">Multifunctional enzyme</keyword>
<proteinExistence type="inferred from homology"/>
<keyword evidence="10 17" id="KW-0418">Kinase</keyword>
<dbReference type="InterPro" id="IPR019797">
    <property type="entry name" value="Glutamate_5-kinase_CS"/>
</dbReference>
<protein>
    <recommendedName>
        <fullName evidence="17">Delta-1-pyrroline-5-carboxylate synthase</fullName>
    </recommendedName>
    <domain>
        <recommendedName>
            <fullName evidence="17">Glutamate 5-kinase</fullName>
            <shortName evidence="17">GK</shortName>
            <ecNumber evidence="17">2.7.2.11</ecNumber>
        </recommendedName>
        <alternativeName>
            <fullName evidence="17">Gamma-glutamyl kinase</fullName>
        </alternativeName>
    </domain>
    <domain>
        <recommendedName>
            <fullName evidence="17">Gamma-glutamyl phosphate reductase</fullName>
            <shortName evidence="17">GPR</shortName>
            <ecNumber evidence="17">1.2.1.41</ecNumber>
        </recommendedName>
        <alternativeName>
            <fullName evidence="17">Glutamate-5-semialdehyde dehydrogenase</fullName>
        </alternativeName>
        <alternativeName>
            <fullName evidence="17">Glutamyl-gamma-semialdehyde dehydrogenase</fullName>
        </alternativeName>
    </domain>
</protein>
<dbReference type="InterPro" id="IPR016162">
    <property type="entry name" value="Ald_DH_N"/>
</dbReference>
<dbReference type="InterPro" id="IPR016163">
    <property type="entry name" value="Ald_DH_C"/>
</dbReference>
<dbReference type="PROSITE" id="PS01223">
    <property type="entry name" value="PROA"/>
    <property type="match status" value="1"/>
</dbReference>
<dbReference type="SUPFAM" id="SSF53720">
    <property type="entry name" value="ALDH-like"/>
    <property type="match status" value="1"/>
</dbReference>
<evidence type="ECO:0000313" key="21">
    <source>
        <dbReference type="Proteomes" id="UP000355283"/>
    </source>
</evidence>
<evidence type="ECO:0000256" key="16">
    <source>
        <dbReference type="ARBA" id="ARBA00049141"/>
    </source>
</evidence>
<comment type="pathway">
    <text evidence="1 17">Amino-acid biosynthesis; L-proline biosynthesis; L-glutamate 5-semialdehyde from L-glutamate: step 2/2.</text>
</comment>
<dbReference type="EC" id="2.7.2.11" evidence="17"/>
<dbReference type="Gene3D" id="3.40.309.10">
    <property type="entry name" value="Aldehyde Dehydrogenase, Chain A, domain 2"/>
    <property type="match status" value="1"/>
</dbReference>
<keyword evidence="6 17" id="KW-0028">Amino-acid biosynthesis</keyword>